<organism evidence="2 3">
    <name type="scientific">Mycobacteroides abscessus subsp. abscessus</name>
    <dbReference type="NCBI Taxonomy" id="1185650"/>
    <lineage>
        <taxon>Bacteria</taxon>
        <taxon>Bacillati</taxon>
        <taxon>Actinomycetota</taxon>
        <taxon>Actinomycetes</taxon>
        <taxon>Mycobacteriales</taxon>
        <taxon>Mycobacteriaceae</taxon>
        <taxon>Mycobacteroides</taxon>
        <taxon>Mycobacteroides abscessus</taxon>
    </lineage>
</organism>
<name>A0AB38CW10_9MYCO</name>
<evidence type="ECO:0008006" key="4">
    <source>
        <dbReference type="Google" id="ProtNLM"/>
    </source>
</evidence>
<evidence type="ECO:0000256" key="1">
    <source>
        <dbReference type="SAM" id="MobiDB-lite"/>
    </source>
</evidence>
<proteinExistence type="predicted"/>
<evidence type="ECO:0000313" key="3">
    <source>
        <dbReference type="Proteomes" id="UP000185210"/>
    </source>
</evidence>
<protein>
    <recommendedName>
        <fullName evidence="4">HNH endonuclease</fullName>
    </recommendedName>
</protein>
<dbReference type="EMBL" id="FSHM01000002">
    <property type="protein sequence ID" value="SIA56264.1"/>
    <property type="molecule type" value="Genomic_DNA"/>
</dbReference>
<comment type="caution">
    <text evidence="2">The sequence shown here is derived from an EMBL/GenBank/DDBJ whole genome shotgun (WGS) entry which is preliminary data.</text>
</comment>
<evidence type="ECO:0000313" key="2">
    <source>
        <dbReference type="EMBL" id="SIA56264.1"/>
    </source>
</evidence>
<gene>
    <name evidence="2" type="ORF">SAMEA2070301_01464</name>
</gene>
<dbReference type="AlphaFoldDB" id="A0AB38CW10"/>
<dbReference type="Proteomes" id="UP000185210">
    <property type="component" value="Unassembled WGS sequence"/>
</dbReference>
<feature type="region of interest" description="Disordered" evidence="1">
    <location>
        <begin position="90"/>
        <end position="124"/>
    </location>
</feature>
<accession>A0AB38CW10</accession>
<sequence length="124" mass="13919">MTAEVSMAASSWTTKNGCVVQFWGVRVYYGTCVDCGVLVHTRRAVTHHRGGGWPKLCPSCRNAHEAARADRSRGSMRKLREKRYAFRDEQYAKIGVTPPRQGVPPKGSQGQPLLTDRDVDDELW</sequence>
<reference evidence="2 3" key="1">
    <citation type="submission" date="2016-11" db="EMBL/GenBank/DDBJ databases">
        <authorList>
            <consortium name="Pathogen Informatics"/>
        </authorList>
    </citation>
    <scope>NUCLEOTIDE SEQUENCE [LARGE SCALE GENOMIC DNA]</scope>
    <source>
        <strain evidence="2 3">104</strain>
    </source>
</reference>